<protein>
    <submittedName>
        <fullName evidence="1">Uncharacterized protein</fullName>
    </submittedName>
</protein>
<name>A0ABR5SBL3_9BACT</name>
<dbReference type="Proteomes" id="UP000060487">
    <property type="component" value="Unassembled WGS sequence"/>
</dbReference>
<dbReference type="EMBL" id="LNQR01000119">
    <property type="protein sequence ID" value="KWT78163.1"/>
    <property type="molecule type" value="Genomic_DNA"/>
</dbReference>
<keyword evidence="2" id="KW-1185">Reference proteome</keyword>
<proteinExistence type="predicted"/>
<organism evidence="1 2">
    <name type="scientific">Candidatus Magnetominusculus xianensis</name>
    <dbReference type="NCBI Taxonomy" id="1748249"/>
    <lineage>
        <taxon>Bacteria</taxon>
        <taxon>Pseudomonadati</taxon>
        <taxon>Nitrospirota</taxon>
        <taxon>Nitrospiria</taxon>
        <taxon>Nitrospirales</taxon>
        <taxon>Nitrospiraceae</taxon>
        <taxon>Candidatus Magnetominusculus</taxon>
    </lineage>
</organism>
<reference evidence="1 2" key="1">
    <citation type="submission" date="2015-11" db="EMBL/GenBank/DDBJ databases">
        <authorList>
            <person name="Lin W."/>
        </authorList>
    </citation>
    <scope>NUCLEOTIDE SEQUENCE [LARGE SCALE GENOMIC DNA]</scope>
    <source>
        <strain evidence="1 2">HCH-1</strain>
    </source>
</reference>
<evidence type="ECO:0000313" key="1">
    <source>
        <dbReference type="EMBL" id="KWT78163.1"/>
    </source>
</evidence>
<comment type="caution">
    <text evidence="1">The sequence shown here is derived from an EMBL/GenBank/DDBJ whole genome shotgun (WGS) entry which is preliminary data.</text>
</comment>
<evidence type="ECO:0000313" key="2">
    <source>
        <dbReference type="Proteomes" id="UP000060487"/>
    </source>
</evidence>
<gene>
    <name evidence="1" type="ORF">ASN18_2977</name>
</gene>
<accession>A0ABR5SBL3</accession>
<sequence>MEGIMEIKFAGEKILPETIRARDLAELVSKVEESLTAIIVKDNADVNPDDIVIGLVNIEKGSTILTFESSRADLALNAFTVLSDAIATGDYYKIPSNSVKGIKSVYDFIKKGDCVAEFRTQSGSVKPLAFISPQTEIIFPTATQLSGKTVIYGKVIRAGGKTPIIGIELIDNRIIYCDVSESIAKVIARRLYCWVGFSGIAKWNADDYSIESFNIEEIIDYEDMPITKSISKLSLIAGRYFQDDIDVVKIISEMRS</sequence>